<reference evidence="3 4" key="1">
    <citation type="submission" date="2024-09" db="EMBL/GenBank/DDBJ databases">
        <title>The Natural Products Discovery Center: Release of the First 8490 Sequenced Strains for Exploring Actinobacteria Biosynthetic Diversity.</title>
        <authorList>
            <person name="Kalkreuter E."/>
            <person name="Kautsar S.A."/>
            <person name="Yang D."/>
            <person name="Bader C.D."/>
            <person name="Teijaro C.N."/>
            <person name="Fluegel L."/>
            <person name="Davis C.M."/>
            <person name="Simpson J.R."/>
            <person name="Lauterbach L."/>
            <person name="Steele A.D."/>
            <person name="Gui C."/>
            <person name="Meng S."/>
            <person name="Li G."/>
            <person name="Viehrig K."/>
            <person name="Ye F."/>
            <person name="Su P."/>
            <person name="Kiefer A.F."/>
            <person name="Nichols A."/>
            <person name="Cepeda A.J."/>
            <person name="Yan W."/>
            <person name="Fan B."/>
            <person name="Jiang Y."/>
            <person name="Adhikari A."/>
            <person name="Zheng C.-J."/>
            <person name="Schuster L."/>
            <person name="Cowan T.M."/>
            <person name="Smanski M.J."/>
            <person name="Chevrette M.G."/>
            <person name="De Carvalho L.P.S."/>
            <person name="Shen B."/>
        </authorList>
    </citation>
    <scope>NUCLEOTIDE SEQUENCE [LARGE SCALE GENOMIC DNA]</scope>
    <source>
        <strain evidence="3 4">NPDC058753</strain>
    </source>
</reference>
<evidence type="ECO:0000256" key="2">
    <source>
        <dbReference type="SAM" id="Phobius"/>
    </source>
</evidence>
<dbReference type="EMBL" id="JBHYPX010000039">
    <property type="protein sequence ID" value="MFE1354190.1"/>
    <property type="molecule type" value="Genomic_DNA"/>
</dbReference>
<keyword evidence="2" id="KW-0472">Membrane</keyword>
<feature type="transmembrane region" description="Helical" evidence="2">
    <location>
        <begin position="54"/>
        <end position="73"/>
    </location>
</feature>
<feature type="region of interest" description="Disordered" evidence="1">
    <location>
        <begin position="217"/>
        <end position="237"/>
    </location>
</feature>
<keyword evidence="2" id="KW-1133">Transmembrane helix</keyword>
<dbReference type="RefSeq" id="WP_380324523.1">
    <property type="nucleotide sequence ID" value="NZ_JBHYPW010000025.1"/>
</dbReference>
<gene>
    <name evidence="3" type="ORF">ACFW6T_19595</name>
</gene>
<dbReference type="Proteomes" id="UP001599542">
    <property type="component" value="Unassembled WGS sequence"/>
</dbReference>
<keyword evidence="2" id="KW-0812">Transmembrane</keyword>
<evidence type="ECO:0000313" key="3">
    <source>
        <dbReference type="EMBL" id="MFE1354190.1"/>
    </source>
</evidence>
<feature type="transmembrane region" description="Helical" evidence="2">
    <location>
        <begin position="136"/>
        <end position="153"/>
    </location>
</feature>
<evidence type="ECO:0000313" key="4">
    <source>
        <dbReference type="Proteomes" id="UP001599542"/>
    </source>
</evidence>
<sequence>MVNDVAGRGSAWWAVVRELAAACWWRLLVVNVVFLVAVNVLNALVGSAGAAPEAAAVLLFAAGSVLSAWRWSAQLRVLGGESDPLAAFRTDRSPVLRLALLSSAVNLPGLLWVLSVLFPGGYESLARPLLPVLDPIALYLAAVAAMLPMAVLLEGRDLRRSWQLLQGSWASALRVGLVVLGQAALTRVVPGAVLMLLLDPACAVLLFASYRLSLREGGGEGGGGRRGGAAAAAGTSG</sequence>
<comment type="caution">
    <text evidence="3">The sequence shown here is derived from an EMBL/GenBank/DDBJ whole genome shotgun (WGS) entry which is preliminary data.</text>
</comment>
<accession>A0ABW6GN83</accession>
<feature type="transmembrane region" description="Helical" evidence="2">
    <location>
        <begin position="27"/>
        <end position="48"/>
    </location>
</feature>
<feature type="compositionally biased region" description="Low complexity" evidence="1">
    <location>
        <begin position="228"/>
        <end position="237"/>
    </location>
</feature>
<keyword evidence="4" id="KW-1185">Reference proteome</keyword>
<protein>
    <submittedName>
        <fullName evidence="3">Uncharacterized protein</fullName>
    </submittedName>
</protein>
<feature type="transmembrane region" description="Helical" evidence="2">
    <location>
        <begin position="94"/>
        <end position="116"/>
    </location>
</feature>
<name>A0ABW6GN83_9ACTN</name>
<organism evidence="3 4">
    <name type="scientific">Kitasatospora phosalacinea</name>
    <dbReference type="NCBI Taxonomy" id="2065"/>
    <lineage>
        <taxon>Bacteria</taxon>
        <taxon>Bacillati</taxon>
        <taxon>Actinomycetota</taxon>
        <taxon>Actinomycetes</taxon>
        <taxon>Kitasatosporales</taxon>
        <taxon>Streptomycetaceae</taxon>
        <taxon>Kitasatospora</taxon>
    </lineage>
</organism>
<evidence type="ECO:0000256" key="1">
    <source>
        <dbReference type="SAM" id="MobiDB-lite"/>
    </source>
</evidence>
<proteinExistence type="predicted"/>